<proteinExistence type="predicted"/>
<dbReference type="GO" id="GO:0003700">
    <property type="term" value="F:DNA-binding transcription factor activity"/>
    <property type="evidence" value="ECO:0007669"/>
    <property type="project" value="InterPro"/>
</dbReference>
<evidence type="ECO:0000259" key="7">
    <source>
        <dbReference type="PROSITE" id="PS51369"/>
    </source>
</evidence>
<evidence type="ECO:0000256" key="5">
    <source>
        <dbReference type="ARBA" id="ARBA00023242"/>
    </source>
</evidence>
<keyword evidence="3" id="KW-0238">DNA-binding</keyword>
<dbReference type="EMBL" id="QGNW01001834">
    <property type="protein sequence ID" value="RVW29667.1"/>
    <property type="molecule type" value="Genomic_DNA"/>
</dbReference>
<reference evidence="8 9" key="1">
    <citation type="journal article" date="2018" name="PLoS Genet.">
        <title>Population sequencing reveals clonal diversity and ancestral inbreeding in the grapevine cultivar Chardonnay.</title>
        <authorList>
            <person name="Roach M.J."/>
            <person name="Johnson D.L."/>
            <person name="Bohlmann J."/>
            <person name="van Vuuren H.J."/>
            <person name="Jones S.J."/>
            <person name="Pretorius I.S."/>
            <person name="Schmidt S.A."/>
            <person name="Borneman A.R."/>
        </authorList>
    </citation>
    <scope>NUCLEOTIDE SEQUENCE [LARGE SCALE GENOMIC DNA]</scope>
    <source>
        <strain evidence="9">cv. Chardonnay</strain>
        <tissue evidence="8">Leaf</tissue>
    </source>
</reference>
<keyword evidence="2" id="KW-0805">Transcription regulation</keyword>
<dbReference type="Pfam" id="PF03634">
    <property type="entry name" value="TCP"/>
    <property type="match status" value="1"/>
</dbReference>
<comment type="caution">
    <text evidence="8">The sequence shown here is derived from an EMBL/GenBank/DDBJ whole genome shotgun (WGS) entry which is preliminary data.</text>
</comment>
<name>A0A438D2N9_VITVI</name>
<protein>
    <submittedName>
        <fullName evidence="8">Transcription factor TCP3</fullName>
    </submittedName>
</protein>
<dbReference type="PANTHER" id="PTHR31072">
    <property type="entry name" value="TRANSCRIPTION FACTOR TCP4-RELATED"/>
    <property type="match status" value="1"/>
</dbReference>
<dbReference type="PANTHER" id="PTHR31072:SF240">
    <property type="entry name" value="TRANSCRIPTION FACTOR TCP10"/>
    <property type="match status" value="1"/>
</dbReference>
<evidence type="ECO:0000256" key="3">
    <source>
        <dbReference type="ARBA" id="ARBA00023125"/>
    </source>
</evidence>
<evidence type="ECO:0000256" key="6">
    <source>
        <dbReference type="SAM" id="MobiDB-lite"/>
    </source>
</evidence>
<comment type="subcellular location">
    <subcellularLocation>
        <location evidence="1">Nucleus</location>
    </subcellularLocation>
</comment>
<evidence type="ECO:0000313" key="8">
    <source>
        <dbReference type="EMBL" id="RVW29667.1"/>
    </source>
</evidence>
<evidence type="ECO:0000256" key="4">
    <source>
        <dbReference type="ARBA" id="ARBA00023163"/>
    </source>
</evidence>
<feature type="region of interest" description="Disordered" evidence="6">
    <location>
        <begin position="146"/>
        <end position="187"/>
    </location>
</feature>
<evidence type="ECO:0000256" key="1">
    <source>
        <dbReference type="ARBA" id="ARBA00004123"/>
    </source>
</evidence>
<dbReference type="InterPro" id="IPR017887">
    <property type="entry name" value="TF_TCP_subgr"/>
</dbReference>
<dbReference type="InterPro" id="IPR005333">
    <property type="entry name" value="Transcription_factor_TCP"/>
</dbReference>
<keyword evidence="5" id="KW-0539">Nucleus</keyword>
<dbReference type="AlphaFoldDB" id="A0A438D2N9"/>
<evidence type="ECO:0000313" key="9">
    <source>
        <dbReference type="Proteomes" id="UP000288805"/>
    </source>
</evidence>
<organism evidence="8 9">
    <name type="scientific">Vitis vinifera</name>
    <name type="common">Grape</name>
    <dbReference type="NCBI Taxonomy" id="29760"/>
    <lineage>
        <taxon>Eukaryota</taxon>
        <taxon>Viridiplantae</taxon>
        <taxon>Streptophyta</taxon>
        <taxon>Embryophyta</taxon>
        <taxon>Tracheophyta</taxon>
        <taxon>Spermatophyta</taxon>
        <taxon>Magnoliopsida</taxon>
        <taxon>eudicotyledons</taxon>
        <taxon>Gunneridae</taxon>
        <taxon>Pentapetalae</taxon>
        <taxon>rosids</taxon>
        <taxon>Vitales</taxon>
        <taxon>Vitaceae</taxon>
        <taxon>Viteae</taxon>
        <taxon>Vitis</taxon>
    </lineage>
</organism>
<accession>A0A438D2N9</accession>
<evidence type="ECO:0000256" key="2">
    <source>
        <dbReference type="ARBA" id="ARBA00023015"/>
    </source>
</evidence>
<dbReference type="GO" id="GO:0003677">
    <property type="term" value="F:DNA binding"/>
    <property type="evidence" value="ECO:0007669"/>
    <property type="project" value="UniProtKB-KW"/>
</dbReference>
<gene>
    <name evidence="8" type="primary">TCP3_1</name>
    <name evidence="8" type="ORF">CK203_098338</name>
</gene>
<dbReference type="PROSITE" id="PS51369">
    <property type="entry name" value="TCP"/>
    <property type="match status" value="1"/>
</dbReference>
<dbReference type="Proteomes" id="UP000288805">
    <property type="component" value="Unassembled WGS sequence"/>
</dbReference>
<sequence>MKKGWIVGSLSHTLLKPGSDTRDTVDRGDLLPRKSSYTSLSFEESISPILQTSPSCLLRSHFSPPNLQPTRTTPISCPLLCECLSSSSSKSTGCQFLFERVLFLTLPSPFYSFTSAPPPRPPPLSQTQSHSLDAFLKLRPPQTFKKLEKGTKESPSLDLSRTHHKLHRDSLRILQQKGSKEEDDEKSQHRKDCFAIVSIFNSRDKSLGLSEQLMIEGTRISLEHASSELRLKKGAERVQVRRGHIARSIGKKDRHSKVCTSKGPRDRRVRLSANTAIQFYDVQDRLGYDRPSKAVDWLMEKAKTAIDALAELPTQCPLSTSVVASAQQREQNLNHLQHPHLRVEQLETILDLNQQHLNENPIYSSGFFHIPVSTAFSAVHFQNSPAYPNLGAISHTQYPYLSIQSFQDPTPGRHHSTTISSADQAIYSASSPLVFDAASTHWPHSDPPEMSQPQKMIDWNSDTGNGIQGLVFDSLPLPLQEPVLSQNQLFSEREPLQSTDSALISDWMNPPISTANVQHITMEANQSSGFALASNGISRIGISAHIQGEDMEQSTVCNSQSSATHC</sequence>
<keyword evidence="4" id="KW-0804">Transcription</keyword>
<feature type="domain" description="TCP" evidence="7">
    <location>
        <begin position="251"/>
        <end position="309"/>
    </location>
</feature>
<dbReference type="GO" id="GO:0005634">
    <property type="term" value="C:nucleus"/>
    <property type="evidence" value="ECO:0007669"/>
    <property type="project" value="UniProtKB-SubCell"/>
</dbReference>